<dbReference type="PANTHER" id="PTHR43025:SF3">
    <property type="entry name" value="MONOGALACTOSYLDIACYLGLYCEROL SYNTHASE 1, CHLOROPLASTIC"/>
    <property type="match status" value="1"/>
</dbReference>
<proteinExistence type="inferred from homology"/>
<dbReference type="PANTHER" id="PTHR43025">
    <property type="entry name" value="MONOGALACTOSYLDIACYLGLYCEROL SYNTHASE"/>
    <property type="match status" value="1"/>
</dbReference>
<name>A0ABZ0KX96_9BACL</name>
<reference evidence="5 6" key="1">
    <citation type="submission" date="2023-01" db="EMBL/GenBank/DDBJ databases">
        <title>Sporosarcina sp. nov., isolated from Korean tranditional fermented seafood 'Jeotgal'.</title>
        <authorList>
            <person name="Yang A.-I."/>
        </authorList>
    </citation>
    <scope>NUCLEOTIDE SEQUENCE [LARGE SCALE GENOMIC DNA]</scope>
    <source>
        <strain evidence="5 6">B2O-1</strain>
    </source>
</reference>
<evidence type="ECO:0000313" key="6">
    <source>
        <dbReference type="Proteomes" id="UP001303532"/>
    </source>
</evidence>
<dbReference type="Proteomes" id="UP001303532">
    <property type="component" value="Chromosome"/>
</dbReference>
<evidence type="ECO:0000256" key="1">
    <source>
        <dbReference type="ARBA" id="ARBA00006962"/>
    </source>
</evidence>
<dbReference type="Gene3D" id="3.40.50.2000">
    <property type="entry name" value="Glycogen Phosphorylase B"/>
    <property type="match status" value="1"/>
</dbReference>
<comment type="similarity">
    <text evidence="1">Belongs to the glycosyltransferase 28 family.</text>
</comment>
<feature type="domain" description="Diacylglycerol glucosyltransferase N-terminal" evidence="4">
    <location>
        <begin position="16"/>
        <end position="182"/>
    </location>
</feature>
<dbReference type="SUPFAM" id="SSF53756">
    <property type="entry name" value="UDP-Glycosyltransferase/glycogen phosphorylase"/>
    <property type="match status" value="1"/>
</dbReference>
<keyword evidence="2" id="KW-0328">Glycosyltransferase</keyword>
<keyword evidence="3" id="KW-0808">Transferase</keyword>
<dbReference type="RefSeq" id="WP_323692481.1">
    <property type="nucleotide sequence ID" value="NZ_CP116341.1"/>
</dbReference>
<protein>
    <submittedName>
        <fullName evidence="5">Galactosyldiacylglycerol synthase</fullName>
    </submittedName>
</protein>
<evidence type="ECO:0000259" key="4">
    <source>
        <dbReference type="Pfam" id="PF06925"/>
    </source>
</evidence>
<dbReference type="EMBL" id="CP116341">
    <property type="protein sequence ID" value="WOV84840.1"/>
    <property type="molecule type" value="Genomic_DNA"/>
</dbReference>
<accession>A0ABZ0KX96</accession>
<dbReference type="InterPro" id="IPR009695">
    <property type="entry name" value="Diacylglyc_glucosyltr_N"/>
</dbReference>
<dbReference type="Pfam" id="PF06925">
    <property type="entry name" value="MGDG_synth"/>
    <property type="match status" value="1"/>
</dbReference>
<dbReference type="InterPro" id="IPR050519">
    <property type="entry name" value="Glycosyltransf_28_UgtP"/>
</dbReference>
<evidence type="ECO:0000256" key="2">
    <source>
        <dbReference type="ARBA" id="ARBA00022676"/>
    </source>
</evidence>
<gene>
    <name evidence="5" type="ORF">PGH26_02630</name>
</gene>
<sequence length="392" mass="44806">MKKILFFPHLQMQSGHHQAAEALMDLIQQRYPEAEVKKIDLLSETNKLLERVITTGYLQWIKFAPRLYSKTYKKLYFSQEPIDEQYIWHQPLFLHKLKRMLKEEQPDLIFCTHSLPSCMLSKLKLSGQCQVPVVNVYTDFFVHDYWGHRGIDAHFLPTLEAKEQLAKDPNVPGKLMVTGIPVHRKITRPDSKTGLRQKPRKPVILLAGGNSGLGCPSRMLQELDEAADFQFVVLCGHNERLYQKINSWNLPHIRPLTYVTSREEMNALYEAADAMVTKPGGVTVSEALRKRIPMFIHSALPGQEEMNLESLIPKGLVKQLVPGQSLVDQLKETLTDEQQMESWNNAMDVYAAELTTQTDEQILKVIEELLAPAEEKVHNKATSLKRKSVTAT</sequence>
<evidence type="ECO:0000313" key="5">
    <source>
        <dbReference type="EMBL" id="WOV84840.1"/>
    </source>
</evidence>
<evidence type="ECO:0000256" key="3">
    <source>
        <dbReference type="ARBA" id="ARBA00022679"/>
    </source>
</evidence>
<organism evidence="5 6">
    <name type="scientific">Sporosarcina jeotgali</name>
    <dbReference type="NCBI Taxonomy" id="3020056"/>
    <lineage>
        <taxon>Bacteria</taxon>
        <taxon>Bacillati</taxon>
        <taxon>Bacillota</taxon>
        <taxon>Bacilli</taxon>
        <taxon>Bacillales</taxon>
        <taxon>Caryophanaceae</taxon>
        <taxon>Sporosarcina</taxon>
    </lineage>
</organism>
<keyword evidence="6" id="KW-1185">Reference proteome</keyword>